<accession>A0A6M3K110</accession>
<dbReference type="AlphaFoldDB" id="A0A6M3K110"/>
<evidence type="ECO:0000313" key="1">
    <source>
        <dbReference type="EMBL" id="QJA76096.1"/>
    </source>
</evidence>
<dbReference type="EMBL" id="MT142204">
    <property type="protein sequence ID" value="QJA76096.1"/>
    <property type="molecule type" value="Genomic_DNA"/>
</dbReference>
<sequence length="49" mass="5357">MMKKLIAAVLLVLVLAGIAWASWVDTACVQRCMDAGGLYNRCVRLCTND</sequence>
<name>A0A6M3K110_9ZZZZ</name>
<protein>
    <submittedName>
        <fullName evidence="1">Uncharacterized protein</fullName>
    </submittedName>
</protein>
<reference evidence="1" key="1">
    <citation type="submission" date="2020-03" db="EMBL/GenBank/DDBJ databases">
        <title>The deep terrestrial virosphere.</title>
        <authorList>
            <person name="Holmfeldt K."/>
            <person name="Nilsson E."/>
            <person name="Simone D."/>
            <person name="Lopez-Fernandez M."/>
            <person name="Wu X."/>
            <person name="de Brujin I."/>
            <person name="Lundin D."/>
            <person name="Andersson A."/>
            <person name="Bertilsson S."/>
            <person name="Dopson M."/>
        </authorList>
    </citation>
    <scope>NUCLEOTIDE SEQUENCE</scope>
    <source>
        <strain evidence="1">MM415A01581</strain>
    </source>
</reference>
<proteinExistence type="predicted"/>
<gene>
    <name evidence="1" type="ORF">MM415A01581_0013</name>
</gene>
<organism evidence="1">
    <name type="scientific">viral metagenome</name>
    <dbReference type="NCBI Taxonomy" id="1070528"/>
    <lineage>
        <taxon>unclassified sequences</taxon>
        <taxon>metagenomes</taxon>
        <taxon>organismal metagenomes</taxon>
    </lineage>
</organism>